<dbReference type="InterPro" id="IPR029058">
    <property type="entry name" value="AB_hydrolase_fold"/>
</dbReference>
<evidence type="ECO:0000313" key="4">
    <source>
        <dbReference type="EMBL" id="GEM06389.1"/>
    </source>
</evidence>
<dbReference type="PANTHER" id="PTHR48070">
    <property type="entry name" value="ESTERASE OVCA2"/>
    <property type="match status" value="1"/>
</dbReference>
<comment type="caution">
    <text evidence="4">The sequence shown here is derived from an EMBL/GenBank/DDBJ whole genome shotgun (WGS) entry which is preliminary data.</text>
</comment>
<dbReference type="GO" id="GO:0005634">
    <property type="term" value="C:nucleus"/>
    <property type="evidence" value="ECO:0007669"/>
    <property type="project" value="TreeGrafter"/>
</dbReference>
<dbReference type="OrthoDB" id="2094269at2759"/>
<dbReference type="Gene3D" id="3.40.50.1820">
    <property type="entry name" value="alpha/beta hydrolase"/>
    <property type="match status" value="1"/>
</dbReference>
<reference evidence="4 5" key="1">
    <citation type="submission" date="2019-07" db="EMBL/GenBank/DDBJ databases">
        <title>Rhodotorula toruloides NBRC10032 genome sequencing.</title>
        <authorList>
            <person name="Shida Y."/>
            <person name="Takaku H."/>
            <person name="Ogasawara W."/>
            <person name="Mori K."/>
        </authorList>
    </citation>
    <scope>NUCLEOTIDE SEQUENCE [LARGE SCALE GENOMIC DNA]</scope>
    <source>
        <strain evidence="4 5">NBRC10032</strain>
    </source>
</reference>
<dbReference type="InterPro" id="IPR005645">
    <property type="entry name" value="FSH-like_dom"/>
</dbReference>
<evidence type="ECO:0000256" key="2">
    <source>
        <dbReference type="SAM" id="MobiDB-lite"/>
    </source>
</evidence>
<feature type="domain" description="Serine hydrolase" evidence="3">
    <location>
        <begin position="1"/>
        <end position="231"/>
    </location>
</feature>
<dbReference type="EMBL" id="BJWK01000001">
    <property type="protein sequence ID" value="GEM06389.1"/>
    <property type="molecule type" value="Genomic_DNA"/>
</dbReference>
<sequence length="275" mass="29655">MTALPRILCLPGYTQNAAIFSGRIGALRRALKDSAELVFVDPTHVVDMPTDPTDFRNKFDSDASASPTSDADTPRAWWFAKPHPSDGHYREFVRFDETLAHLRQILEEQGPFDGVFGFSQGAACGAILTALVENPSLDPVFSAPSTNPNVEWPPKPFKFAILSAGFFPLDPRAAGYFEKSKPRTPTLHVLGRGDTIVGDERSVPLTLAFEGARVEWHDGGHHTPSKASWRRFFQSYIEAFSADDGGAEAANVLPSPTAAGGESGTATPVEGGGKL</sequence>
<dbReference type="InterPro" id="IPR050593">
    <property type="entry name" value="LovG"/>
</dbReference>
<feature type="region of interest" description="Disordered" evidence="2">
    <location>
        <begin position="50"/>
        <end position="72"/>
    </location>
</feature>
<name>A0A511K7S5_RHOTO</name>
<organism evidence="4 5">
    <name type="scientific">Rhodotorula toruloides</name>
    <name type="common">Yeast</name>
    <name type="synonym">Rhodosporidium toruloides</name>
    <dbReference type="NCBI Taxonomy" id="5286"/>
    <lineage>
        <taxon>Eukaryota</taxon>
        <taxon>Fungi</taxon>
        <taxon>Dikarya</taxon>
        <taxon>Basidiomycota</taxon>
        <taxon>Pucciniomycotina</taxon>
        <taxon>Microbotryomycetes</taxon>
        <taxon>Sporidiobolales</taxon>
        <taxon>Sporidiobolaceae</taxon>
        <taxon>Rhodotorula</taxon>
    </lineage>
</organism>
<dbReference type="GO" id="GO:0005737">
    <property type="term" value="C:cytoplasm"/>
    <property type="evidence" value="ECO:0007669"/>
    <property type="project" value="TreeGrafter"/>
</dbReference>
<dbReference type="SUPFAM" id="SSF53474">
    <property type="entry name" value="alpha/beta-Hydrolases"/>
    <property type="match status" value="1"/>
</dbReference>
<keyword evidence="1" id="KW-0378">Hydrolase</keyword>
<proteinExistence type="predicted"/>
<dbReference type="AlphaFoldDB" id="A0A511K7S5"/>
<dbReference type="GO" id="GO:0016787">
    <property type="term" value="F:hydrolase activity"/>
    <property type="evidence" value="ECO:0007669"/>
    <property type="project" value="UniProtKB-KW"/>
</dbReference>
<feature type="compositionally biased region" description="Low complexity" evidence="2">
    <location>
        <begin position="62"/>
        <end position="71"/>
    </location>
</feature>
<evidence type="ECO:0000256" key="1">
    <source>
        <dbReference type="ARBA" id="ARBA00022801"/>
    </source>
</evidence>
<gene>
    <name evidence="4" type="ORF">Rt10032_c01g0406</name>
</gene>
<evidence type="ECO:0000259" key="3">
    <source>
        <dbReference type="Pfam" id="PF03959"/>
    </source>
</evidence>
<dbReference type="Pfam" id="PF03959">
    <property type="entry name" value="FSH1"/>
    <property type="match status" value="1"/>
</dbReference>
<protein>
    <submittedName>
        <fullName evidence="4">Dihydrofolate reductase</fullName>
    </submittedName>
</protein>
<feature type="region of interest" description="Disordered" evidence="2">
    <location>
        <begin position="254"/>
        <end position="275"/>
    </location>
</feature>
<evidence type="ECO:0000313" key="5">
    <source>
        <dbReference type="Proteomes" id="UP000321518"/>
    </source>
</evidence>
<dbReference type="PANTHER" id="PTHR48070:SF6">
    <property type="entry name" value="ESTERASE OVCA2"/>
    <property type="match status" value="1"/>
</dbReference>
<accession>A0A511K7S5</accession>
<dbReference type="Proteomes" id="UP000321518">
    <property type="component" value="Unassembled WGS sequence"/>
</dbReference>